<dbReference type="RefSeq" id="WP_017795885.1">
    <property type="nucleotide sequence ID" value="NZ_BSKO01000001.1"/>
</dbReference>
<evidence type="ECO:0000313" key="2">
    <source>
        <dbReference type="EMBL" id="GLO65193.1"/>
    </source>
</evidence>
<accession>A0ABQ5TEE8</accession>
<dbReference type="InterPro" id="IPR005302">
    <property type="entry name" value="MoCF_Sase_C"/>
</dbReference>
<sequence>MEEPFVHKIIKQGKIIESKMYLSKKGFIEKSEPLKKSDLDKAISAFPIKHYSNPYNETLFSERVGEKKENFSILEMDEFSVFIGDIYQVGEATIQVSQPGIVTREEVENGYRTGWYFRVINEGTIQPESDLILQERPYSQFSIAACSEIMYINRDDLWAADELFQCEALGLTWRKALRKRLRGY</sequence>
<comment type="caution">
    <text evidence="2">The sequence shown here is derived from an EMBL/GenBank/DDBJ whole genome shotgun (WGS) entry which is preliminary data.</text>
</comment>
<proteinExistence type="predicted"/>
<organism evidence="2 3">
    <name type="scientific">Oceanobacillus kimchii</name>
    <dbReference type="NCBI Taxonomy" id="746691"/>
    <lineage>
        <taxon>Bacteria</taxon>
        <taxon>Bacillati</taxon>
        <taxon>Bacillota</taxon>
        <taxon>Bacilli</taxon>
        <taxon>Bacillales</taxon>
        <taxon>Bacillaceae</taxon>
        <taxon>Oceanobacillus</taxon>
    </lineage>
</organism>
<dbReference type="Pfam" id="PF03473">
    <property type="entry name" value="MOSC"/>
    <property type="match status" value="1"/>
</dbReference>
<dbReference type="EMBL" id="BSKO01000001">
    <property type="protein sequence ID" value="GLO65193.1"/>
    <property type="molecule type" value="Genomic_DNA"/>
</dbReference>
<dbReference type="Proteomes" id="UP001275436">
    <property type="component" value="Unassembled WGS sequence"/>
</dbReference>
<dbReference type="PANTHER" id="PTHR30212:SF2">
    <property type="entry name" value="PROTEIN YIIM"/>
    <property type="match status" value="1"/>
</dbReference>
<keyword evidence="3" id="KW-1185">Reference proteome</keyword>
<name>A0ABQ5TEE8_9BACI</name>
<evidence type="ECO:0000313" key="3">
    <source>
        <dbReference type="Proteomes" id="UP001275436"/>
    </source>
</evidence>
<dbReference type="PANTHER" id="PTHR30212">
    <property type="entry name" value="PROTEIN YIIM"/>
    <property type="match status" value="1"/>
</dbReference>
<feature type="domain" description="MOSC" evidence="1">
    <location>
        <begin position="40"/>
        <end position="99"/>
    </location>
</feature>
<dbReference type="InterPro" id="IPR052353">
    <property type="entry name" value="Benzoxazolinone_Detox_Enz"/>
</dbReference>
<dbReference type="SUPFAM" id="SSF50800">
    <property type="entry name" value="PK beta-barrel domain-like"/>
    <property type="match status" value="1"/>
</dbReference>
<dbReference type="InterPro" id="IPR011037">
    <property type="entry name" value="Pyrv_Knase-like_insert_dom_sf"/>
</dbReference>
<dbReference type="Gene3D" id="2.40.33.20">
    <property type="entry name" value="PK beta-barrel domain-like"/>
    <property type="match status" value="1"/>
</dbReference>
<protein>
    <submittedName>
        <fullName evidence="2">MOSC domain-containing protein</fullName>
    </submittedName>
</protein>
<reference evidence="2 3" key="1">
    <citation type="submission" date="2023-02" db="EMBL/GenBank/DDBJ databases">
        <title>Oceanobacillus kimchii IFOP_LL358 isolated form Alexandrium catenella lab strain.</title>
        <authorList>
            <person name="Gajardo G."/>
            <person name="Ueki S."/>
            <person name="Maruyama F."/>
        </authorList>
    </citation>
    <scope>NUCLEOTIDE SEQUENCE [LARGE SCALE GENOMIC DNA]</scope>
    <source>
        <strain evidence="2 3">IFOP_LL358</strain>
    </source>
</reference>
<gene>
    <name evidence="2" type="ORF">MACH08_09770</name>
</gene>
<evidence type="ECO:0000259" key="1">
    <source>
        <dbReference type="Pfam" id="PF03473"/>
    </source>
</evidence>